<organism evidence="1 2">
    <name type="scientific">Anopheles quadriannulatus</name>
    <name type="common">Mosquito</name>
    <dbReference type="NCBI Taxonomy" id="34691"/>
    <lineage>
        <taxon>Eukaryota</taxon>
        <taxon>Metazoa</taxon>
        <taxon>Ecdysozoa</taxon>
        <taxon>Arthropoda</taxon>
        <taxon>Hexapoda</taxon>
        <taxon>Insecta</taxon>
        <taxon>Pterygota</taxon>
        <taxon>Neoptera</taxon>
        <taxon>Endopterygota</taxon>
        <taxon>Diptera</taxon>
        <taxon>Nematocera</taxon>
        <taxon>Culicoidea</taxon>
        <taxon>Culicidae</taxon>
        <taxon>Anophelinae</taxon>
        <taxon>Anopheles</taxon>
    </lineage>
</organism>
<dbReference type="VEuPathDB" id="VectorBase:AQUA014466"/>
<sequence length="67" mass="7616">MHSKIGPRTTRLGSVVPPALFFFGRRCFGACRLPAECRKPFCFLLFLSVVPLRFMLLPSSTRTTRQV</sequence>
<protein>
    <submittedName>
        <fullName evidence="1">Uncharacterized protein</fullName>
    </submittedName>
</protein>
<dbReference type="AlphaFoldDB" id="A0A182XRJ3"/>
<name>A0A182XRJ3_ANOQN</name>
<proteinExistence type="predicted"/>
<dbReference type="EnsemblMetazoa" id="AQUA014466-RA">
    <property type="protein sequence ID" value="AQUA014466-PA"/>
    <property type="gene ID" value="AQUA014466"/>
</dbReference>
<dbReference type="Proteomes" id="UP000076407">
    <property type="component" value="Unassembled WGS sequence"/>
</dbReference>
<accession>A0A182XRJ3</accession>
<evidence type="ECO:0000313" key="1">
    <source>
        <dbReference type="EnsemblMetazoa" id="AQUA014466-PA"/>
    </source>
</evidence>
<reference evidence="1" key="1">
    <citation type="submission" date="2020-05" db="UniProtKB">
        <authorList>
            <consortium name="EnsemblMetazoa"/>
        </authorList>
    </citation>
    <scope>IDENTIFICATION</scope>
    <source>
        <strain evidence="1">SANGQUA</strain>
    </source>
</reference>
<keyword evidence="2" id="KW-1185">Reference proteome</keyword>
<evidence type="ECO:0000313" key="2">
    <source>
        <dbReference type="Proteomes" id="UP000076407"/>
    </source>
</evidence>